<dbReference type="InterPro" id="IPR050149">
    <property type="entry name" value="Collagen_superfamily"/>
</dbReference>
<dbReference type="InterPro" id="IPR008160">
    <property type="entry name" value="Collagen"/>
</dbReference>
<accession>A0A1G8ADC2</accession>
<dbReference type="PANTHER" id="PTHR24023">
    <property type="entry name" value="COLLAGEN ALPHA"/>
    <property type="match status" value="1"/>
</dbReference>
<sequence length="312" mass="31713">MPEILEISGGDVTVIDGGQDVILVIEAAPELVEIGYLSGGGGGGQGPPGPEGPQGPQGPQGDPGSQGVQGVKGDKGDPGIQGIQGPKGDPGDPAPIAAHEAAADPHPQYLTVAEGSAAFAVATHHHDTAYSAVGHTHTLAALGAAAASHTHVAADVTGVETPSGAQDKATAAENAAKTYADTTAVPRASTLTADPPTPLFRHNRNYTITAGSPNVSEVSIQGTLTGWMNEWGGFRGQPHFAWDAVLRMYANAGQSGNIVEYLNFTRNRTLWGIDKDGFTVMSGVKMSPVLVLGPTDPVPADTPAGTVVMRTA</sequence>
<reference evidence="2 3" key="1">
    <citation type="submission" date="2016-10" db="EMBL/GenBank/DDBJ databases">
        <authorList>
            <person name="de Groot N.N."/>
        </authorList>
    </citation>
    <scope>NUCLEOTIDE SEQUENCE [LARGE SCALE GENOMIC DNA]</scope>
    <source>
        <strain evidence="2 3">CPCC 201354</strain>
    </source>
</reference>
<dbReference type="Pfam" id="PF01391">
    <property type="entry name" value="Collagen"/>
    <property type="match status" value="1"/>
</dbReference>
<organism evidence="2 3">
    <name type="scientific">Sinosporangium album</name>
    <dbReference type="NCBI Taxonomy" id="504805"/>
    <lineage>
        <taxon>Bacteria</taxon>
        <taxon>Bacillati</taxon>
        <taxon>Actinomycetota</taxon>
        <taxon>Actinomycetes</taxon>
        <taxon>Streptosporangiales</taxon>
        <taxon>Streptosporangiaceae</taxon>
        <taxon>Sinosporangium</taxon>
    </lineage>
</organism>
<evidence type="ECO:0000313" key="2">
    <source>
        <dbReference type="EMBL" id="SDH18964.1"/>
    </source>
</evidence>
<evidence type="ECO:0000256" key="1">
    <source>
        <dbReference type="SAM" id="MobiDB-lite"/>
    </source>
</evidence>
<dbReference type="AlphaFoldDB" id="A0A1G8ADC2"/>
<dbReference type="GO" id="GO:0031012">
    <property type="term" value="C:extracellular matrix"/>
    <property type="evidence" value="ECO:0007669"/>
    <property type="project" value="TreeGrafter"/>
</dbReference>
<dbReference type="GO" id="GO:0005615">
    <property type="term" value="C:extracellular space"/>
    <property type="evidence" value="ECO:0007669"/>
    <property type="project" value="TreeGrafter"/>
</dbReference>
<feature type="region of interest" description="Disordered" evidence="1">
    <location>
        <begin position="36"/>
        <end position="98"/>
    </location>
</feature>
<dbReference type="STRING" id="504805.SAMN05421505_112111"/>
<gene>
    <name evidence="2" type="ORF">SAMN05421505_112111</name>
</gene>
<dbReference type="GO" id="GO:0030198">
    <property type="term" value="P:extracellular matrix organization"/>
    <property type="evidence" value="ECO:0007669"/>
    <property type="project" value="TreeGrafter"/>
</dbReference>
<protein>
    <submittedName>
        <fullName evidence="2">Collagen triple helix repeat-containing protein</fullName>
    </submittedName>
</protein>
<evidence type="ECO:0000313" key="3">
    <source>
        <dbReference type="Proteomes" id="UP000198923"/>
    </source>
</evidence>
<dbReference type="RefSeq" id="WP_143020274.1">
    <property type="nucleotide sequence ID" value="NZ_FNCN01000012.1"/>
</dbReference>
<keyword evidence="2" id="KW-0176">Collagen</keyword>
<proteinExistence type="predicted"/>
<name>A0A1G8ADC2_9ACTN</name>
<feature type="compositionally biased region" description="Low complexity" evidence="1">
    <location>
        <begin position="57"/>
        <end position="69"/>
    </location>
</feature>
<dbReference type="EMBL" id="FNCN01000012">
    <property type="protein sequence ID" value="SDH18964.1"/>
    <property type="molecule type" value="Genomic_DNA"/>
</dbReference>
<feature type="compositionally biased region" description="Gly residues" evidence="1">
    <location>
        <begin position="37"/>
        <end position="46"/>
    </location>
</feature>
<dbReference type="GO" id="GO:0030020">
    <property type="term" value="F:extracellular matrix structural constituent conferring tensile strength"/>
    <property type="evidence" value="ECO:0007669"/>
    <property type="project" value="TreeGrafter"/>
</dbReference>
<dbReference type="Proteomes" id="UP000198923">
    <property type="component" value="Unassembled WGS sequence"/>
</dbReference>
<keyword evidence="3" id="KW-1185">Reference proteome</keyword>
<dbReference type="PANTHER" id="PTHR24023:SF1112">
    <property type="entry name" value="COL_CUTICLE_N DOMAIN-CONTAINING PROTEIN-RELATED"/>
    <property type="match status" value="1"/>
</dbReference>